<protein>
    <recommendedName>
        <fullName evidence="6">PAS/PAC sensor protein</fullName>
    </recommendedName>
</protein>
<keyword evidence="5" id="KW-1185">Reference proteome</keyword>
<dbReference type="NCBIfam" id="TIGR00229">
    <property type="entry name" value="sensory_box"/>
    <property type="match status" value="1"/>
</dbReference>
<dbReference type="InterPro" id="IPR035965">
    <property type="entry name" value="PAS-like_dom_sf"/>
</dbReference>
<dbReference type="PANTHER" id="PTHR45228:SF1">
    <property type="entry name" value="CYCLIC DI-GMP PHOSPHODIESTERASE TM_0186"/>
    <property type="match status" value="1"/>
</dbReference>
<reference evidence="5" key="1">
    <citation type="journal article" date="2019" name="Int. J. Syst. Evol. Microbiol.">
        <title>The Global Catalogue of Microorganisms (GCM) 10K type strain sequencing project: providing services to taxonomists for standard genome sequencing and annotation.</title>
        <authorList>
            <consortium name="The Broad Institute Genomics Platform"/>
            <consortium name="The Broad Institute Genome Sequencing Center for Infectious Disease"/>
            <person name="Wu L."/>
            <person name="Ma J."/>
        </authorList>
    </citation>
    <scope>NUCLEOTIDE SEQUENCE [LARGE SCALE GENOMIC DNA]</scope>
    <source>
        <strain evidence="5">JCM 16918</strain>
    </source>
</reference>
<evidence type="ECO:0000313" key="5">
    <source>
        <dbReference type="Proteomes" id="UP000645517"/>
    </source>
</evidence>
<feature type="domain" description="PAS" evidence="1">
    <location>
        <begin position="192"/>
        <end position="237"/>
    </location>
</feature>
<dbReference type="Gene3D" id="3.30.450.40">
    <property type="match status" value="1"/>
</dbReference>
<dbReference type="PROSITE" id="PS50113">
    <property type="entry name" value="PAC"/>
    <property type="match status" value="1"/>
</dbReference>
<organism evidence="4 5">
    <name type="scientific">Deinococcus daejeonensis</name>
    <dbReference type="NCBI Taxonomy" id="1007098"/>
    <lineage>
        <taxon>Bacteria</taxon>
        <taxon>Thermotogati</taxon>
        <taxon>Deinococcota</taxon>
        <taxon>Deinococci</taxon>
        <taxon>Deinococcales</taxon>
        <taxon>Deinococcaceae</taxon>
        <taxon>Deinococcus</taxon>
    </lineage>
</organism>
<dbReference type="InterPro" id="IPR003018">
    <property type="entry name" value="GAF"/>
</dbReference>
<feature type="domain" description="PAC" evidence="2">
    <location>
        <begin position="266"/>
        <end position="317"/>
    </location>
</feature>
<dbReference type="SMART" id="SM00065">
    <property type="entry name" value="GAF"/>
    <property type="match status" value="1"/>
</dbReference>
<comment type="caution">
    <text evidence="4">The sequence shown here is derived from an EMBL/GenBank/DDBJ whole genome shotgun (WGS) entry which is preliminary data.</text>
</comment>
<name>A0ABQ2J3T4_9DEIO</name>
<evidence type="ECO:0000259" key="1">
    <source>
        <dbReference type="PROSITE" id="PS50112"/>
    </source>
</evidence>
<dbReference type="SUPFAM" id="SSF109604">
    <property type="entry name" value="HD-domain/PDEase-like"/>
    <property type="match status" value="1"/>
</dbReference>
<dbReference type="NCBIfam" id="TIGR00277">
    <property type="entry name" value="HDIG"/>
    <property type="match status" value="1"/>
</dbReference>
<evidence type="ECO:0000259" key="2">
    <source>
        <dbReference type="PROSITE" id="PS50113"/>
    </source>
</evidence>
<dbReference type="SUPFAM" id="SSF55781">
    <property type="entry name" value="GAF domain-like"/>
    <property type="match status" value="2"/>
</dbReference>
<dbReference type="Pfam" id="PF13487">
    <property type="entry name" value="HD_5"/>
    <property type="match status" value="1"/>
</dbReference>
<dbReference type="InterPro" id="IPR037522">
    <property type="entry name" value="HD_GYP_dom"/>
</dbReference>
<sequence length="678" mass="74980">MLPPTPGAGFAHGVPRARGYDVGGMTDSFAHDLLLNTTRFLLARQDPDSLCRDGLSFLAGQLGAALGMLYLRETEVTYRLHSQVGTHPLLHVHELQIMEPGWEDLLQAGAWISTPVPAPDWTGPEDRNYARLGARHLVNFGLYSGSRLIGTVNLLFGEPRPDLSDLEVLGTVGALWGTLLERLQTQRDLAGREAMLRMVTDQGSDLLSVVDEQGVITYQGAASETLIGYPADFLIGKPYDGAIHRADLPGVTAALENLRRVPGSTTNLSFRIRHAQGKLVWLEANARNLLHEPAVRGVVIHMRDVTAAQATQRYLERRVQDLTLMHDTGRLLHLSRTVPEVAEGLVDLIQGRLGYPHVQVGRVLEDGSVEAVARETEVRAAPITRLGPGEGLIGAVVQAGQTLYVPDVRQDARYAERHAGMRSEVIVPIHVGGQLWGVLNVEAPQVNAFDHRDIQTLETVARQTGAVLENVSLLDDLRRSRDELRAAYDETLAGWARALDLRDRETEGHSQRVTDLTLALARRLGVPQEDLIHLWRGALLHDIGKVGIPDAILHKPGPLTDEEWQVMRQHPQMAFDMLRPIRFLHPALDIPLAHHEHWDGGGYPRGLQAEQIPLAARIFSIVDVWDALRSDRPYRRAWTAERALAHLEAQSGRQFDPQVVRAFMALLADQQPVDGESA</sequence>
<dbReference type="PROSITE" id="PS51832">
    <property type="entry name" value="HD_GYP"/>
    <property type="match status" value="1"/>
</dbReference>
<dbReference type="Pfam" id="PF13185">
    <property type="entry name" value="GAF_2"/>
    <property type="match status" value="1"/>
</dbReference>
<evidence type="ECO:0008006" key="6">
    <source>
        <dbReference type="Google" id="ProtNLM"/>
    </source>
</evidence>
<dbReference type="InterPro" id="IPR029016">
    <property type="entry name" value="GAF-like_dom_sf"/>
</dbReference>
<dbReference type="PANTHER" id="PTHR45228">
    <property type="entry name" value="CYCLIC DI-GMP PHOSPHODIESTERASE TM_0186-RELATED"/>
    <property type="match status" value="1"/>
</dbReference>
<dbReference type="Gene3D" id="1.10.3210.10">
    <property type="entry name" value="Hypothetical protein af1432"/>
    <property type="match status" value="1"/>
</dbReference>
<dbReference type="EMBL" id="BMOR01000007">
    <property type="protein sequence ID" value="GGN37538.1"/>
    <property type="molecule type" value="Genomic_DNA"/>
</dbReference>
<evidence type="ECO:0000259" key="3">
    <source>
        <dbReference type="PROSITE" id="PS51832"/>
    </source>
</evidence>
<dbReference type="PROSITE" id="PS50112">
    <property type="entry name" value="PAS"/>
    <property type="match status" value="1"/>
</dbReference>
<dbReference type="InterPro" id="IPR000700">
    <property type="entry name" value="PAS-assoc_C"/>
</dbReference>
<proteinExistence type="predicted"/>
<dbReference type="InterPro" id="IPR000014">
    <property type="entry name" value="PAS"/>
</dbReference>
<dbReference type="CDD" id="cd00130">
    <property type="entry name" value="PAS"/>
    <property type="match status" value="1"/>
</dbReference>
<dbReference type="InterPro" id="IPR006675">
    <property type="entry name" value="HDIG_dom"/>
</dbReference>
<evidence type="ECO:0000313" key="4">
    <source>
        <dbReference type="EMBL" id="GGN37538.1"/>
    </source>
</evidence>
<dbReference type="InterPro" id="IPR052020">
    <property type="entry name" value="Cyclic_di-GMP/3'3'-cGAMP_PDE"/>
</dbReference>
<accession>A0ABQ2J3T4</accession>
<dbReference type="SUPFAM" id="SSF55785">
    <property type="entry name" value="PYP-like sensor domain (PAS domain)"/>
    <property type="match status" value="1"/>
</dbReference>
<dbReference type="Proteomes" id="UP000645517">
    <property type="component" value="Unassembled WGS sequence"/>
</dbReference>
<gene>
    <name evidence="4" type="ORF">GCM10010842_19450</name>
</gene>
<dbReference type="Pfam" id="PF08447">
    <property type="entry name" value="PAS_3"/>
    <property type="match status" value="1"/>
</dbReference>
<dbReference type="Gene3D" id="3.30.450.20">
    <property type="entry name" value="PAS domain"/>
    <property type="match status" value="1"/>
</dbReference>
<dbReference type="SMART" id="SM00471">
    <property type="entry name" value="HDc"/>
    <property type="match status" value="1"/>
</dbReference>
<dbReference type="InterPro" id="IPR013655">
    <property type="entry name" value="PAS_fold_3"/>
</dbReference>
<dbReference type="CDD" id="cd00077">
    <property type="entry name" value="HDc"/>
    <property type="match status" value="1"/>
</dbReference>
<dbReference type="SMART" id="SM00091">
    <property type="entry name" value="PAS"/>
    <property type="match status" value="1"/>
</dbReference>
<dbReference type="InterPro" id="IPR003607">
    <property type="entry name" value="HD/PDEase_dom"/>
</dbReference>
<feature type="domain" description="HD-GYP" evidence="3">
    <location>
        <begin position="484"/>
        <end position="678"/>
    </location>
</feature>